<evidence type="ECO:0008006" key="3">
    <source>
        <dbReference type="Google" id="ProtNLM"/>
    </source>
</evidence>
<dbReference type="Proteomes" id="UP000240987">
    <property type="component" value="Unassembled WGS sequence"/>
</dbReference>
<reference evidence="1 2" key="1">
    <citation type="submission" date="2018-01" db="EMBL/GenBank/DDBJ databases">
        <title>Whole genome sequencing of Histamine producing bacteria.</title>
        <authorList>
            <person name="Butler K."/>
        </authorList>
    </citation>
    <scope>NUCLEOTIDE SEQUENCE [LARGE SCALE GENOMIC DNA]</scope>
    <source>
        <strain evidence="1 2">JCM 12947</strain>
    </source>
</reference>
<dbReference type="RefSeq" id="WP_107242240.1">
    <property type="nucleotide sequence ID" value="NZ_PYMJ01000006.1"/>
</dbReference>
<gene>
    <name evidence="1" type="ORF">C9J12_08155</name>
</gene>
<dbReference type="EMBL" id="PYMJ01000006">
    <property type="protein sequence ID" value="PSU49452.1"/>
    <property type="molecule type" value="Genomic_DNA"/>
</dbReference>
<accession>A0A2T3JKA1</accession>
<organism evidence="1 2">
    <name type="scientific">Photobacterium frigidiphilum</name>
    <dbReference type="NCBI Taxonomy" id="264736"/>
    <lineage>
        <taxon>Bacteria</taxon>
        <taxon>Pseudomonadati</taxon>
        <taxon>Pseudomonadota</taxon>
        <taxon>Gammaproteobacteria</taxon>
        <taxon>Vibrionales</taxon>
        <taxon>Vibrionaceae</taxon>
        <taxon>Photobacterium</taxon>
    </lineage>
</organism>
<name>A0A2T3JKA1_9GAMM</name>
<protein>
    <recommendedName>
        <fullName evidence="3">MarR family transcriptional regulator</fullName>
    </recommendedName>
</protein>
<dbReference type="InterPro" id="IPR036390">
    <property type="entry name" value="WH_DNA-bd_sf"/>
</dbReference>
<comment type="caution">
    <text evidence="1">The sequence shown here is derived from an EMBL/GenBank/DDBJ whole genome shotgun (WGS) entry which is preliminary data.</text>
</comment>
<proteinExistence type="predicted"/>
<evidence type="ECO:0000313" key="1">
    <source>
        <dbReference type="EMBL" id="PSU49452.1"/>
    </source>
</evidence>
<keyword evidence="2" id="KW-1185">Reference proteome</keyword>
<dbReference type="AlphaFoldDB" id="A0A2T3JKA1"/>
<dbReference type="SUPFAM" id="SSF46785">
    <property type="entry name" value="Winged helix' DNA-binding domain"/>
    <property type="match status" value="1"/>
</dbReference>
<dbReference type="OrthoDB" id="8080957at2"/>
<sequence length="100" mass="11309">MGVKATYQSGNSKQKMWQSMRILGVFTPSDIAQTAEVSLNYASVFVGVLRRAGYLKKDPSKNGPFAMYRLLRNTGPHAPRHWTKERCVFDLNKAVVYVLD</sequence>
<evidence type="ECO:0000313" key="2">
    <source>
        <dbReference type="Proteomes" id="UP000240987"/>
    </source>
</evidence>